<evidence type="ECO:0000313" key="6">
    <source>
        <dbReference type="EMBL" id="TCJ93786.1"/>
    </source>
</evidence>
<protein>
    <submittedName>
        <fullName evidence="6">TetR family transcriptional regulator</fullName>
    </submittedName>
</protein>
<evidence type="ECO:0000313" key="7">
    <source>
        <dbReference type="Proteomes" id="UP000294856"/>
    </source>
</evidence>
<dbReference type="InterPro" id="IPR009057">
    <property type="entry name" value="Homeodomain-like_sf"/>
</dbReference>
<evidence type="ECO:0000256" key="2">
    <source>
        <dbReference type="ARBA" id="ARBA00023125"/>
    </source>
</evidence>
<dbReference type="PANTHER" id="PTHR30055">
    <property type="entry name" value="HTH-TYPE TRANSCRIPTIONAL REGULATOR RUTR"/>
    <property type="match status" value="1"/>
</dbReference>
<dbReference type="RefSeq" id="WP_067456958.1">
    <property type="nucleotide sequence ID" value="NZ_SMFR01000005.1"/>
</dbReference>
<dbReference type="GO" id="GO:0000976">
    <property type="term" value="F:transcription cis-regulatory region binding"/>
    <property type="evidence" value="ECO:0007669"/>
    <property type="project" value="TreeGrafter"/>
</dbReference>
<dbReference type="PRINTS" id="PR00455">
    <property type="entry name" value="HTHTETR"/>
</dbReference>
<dbReference type="Pfam" id="PF00440">
    <property type="entry name" value="TetR_N"/>
    <property type="match status" value="1"/>
</dbReference>
<keyword evidence="1" id="KW-0805">Transcription regulation</keyword>
<dbReference type="EMBL" id="SMFR01000005">
    <property type="protein sequence ID" value="TCJ93786.1"/>
    <property type="molecule type" value="Genomic_DNA"/>
</dbReference>
<feature type="DNA-binding region" description="H-T-H motif" evidence="4">
    <location>
        <begin position="53"/>
        <end position="72"/>
    </location>
</feature>
<dbReference type="OrthoDB" id="3614211at2"/>
<dbReference type="Gene3D" id="1.10.10.60">
    <property type="entry name" value="Homeodomain-like"/>
    <property type="match status" value="1"/>
</dbReference>
<proteinExistence type="predicted"/>
<dbReference type="InterPro" id="IPR050109">
    <property type="entry name" value="HTH-type_TetR-like_transc_reg"/>
</dbReference>
<accession>A0A4R1FG54</accession>
<dbReference type="InterPro" id="IPR036271">
    <property type="entry name" value="Tet_transcr_reg_TetR-rel_C_sf"/>
</dbReference>
<dbReference type="AlphaFoldDB" id="A0A4R1FG54"/>
<evidence type="ECO:0000259" key="5">
    <source>
        <dbReference type="PROSITE" id="PS50977"/>
    </source>
</evidence>
<dbReference type="SUPFAM" id="SSF48498">
    <property type="entry name" value="Tetracyclin repressor-like, C-terminal domain"/>
    <property type="match status" value="1"/>
</dbReference>
<feature type="domain" description="HTH tetR-type" evidence="5">
    <location>
        <begin position="30"/>
        <end position="90"/>
    </location>
</feature>
<name>A0A4R1FG54_9NOCA</name>
<sequence length="241" mass="26773">MTTSGDRALPKAVALMWGREQPGGRGPKRGLTLDQILDAATEVADAEGYAALSMNRVAKQLGFTAMSLYRYVDSKNTLVDLLMDRVVGQPPDIAAGTPWRLGLERWALAEFERLGRHLWWLDIPLNRPPMGPNNMAWLETALQVLADAAVPEPVKLQLVMNMSMFVVGKRRFLRDLQVEEGGDFASVMARVLDPQRFPSVSAALSNAAFDDDDIDWERADFEFGLARLLDGYEVFIATFGD</sequence>
<dbReference type="SUPFAM" id="SSF46689">
    <property type="entry name" value="Homeodomain-like"/>
    <property type="match status" value="1"/>
</dbReference>
<evidence type="ECO:0000256" key="4">
    <source>
        <dbReference type="PROSITE-ProRule" id="PRU00335"/>
    </source>
</evidence>
<organism evidence="6 7">
    <name type="scientific">Nocardia alba</name>
    <dbReference type="NCBI Taxonomy" id="225051"/>
    <lineage>
        <taxon>Bacteria</taxon>
        <taxon>Bacillati</taxon>
        <taxon>Actinomycetota</taxon>
        <taxon>Actinomycetes</taxon>
        <taxon>Mycobacteriales</taxon>
        <taxon>Nocardiaceae</taxon>
        <taxon>Nocardia</taxon>
    </lineage>
</organism>
<gene>
    <name evidence="6" type="ORF">DFR71_5642</name>
</gene>
<dbReference type="PANTHER" id="PTHR30055:SF151">
    <property type="entry name" value="TRANSCRIPTIONAL REGULATORY PROTEIN"/>
    <property type="match status" value="1"/>
</dbReference>
<dbReference type="Gene3D" id="1.10.357.10">
    <property type="entry name" value="Tetracycline Repressor, domain 2"/>
    <property type="match status" value="1"/>
</dbReference>
<reference evidence="6 7" key="1">
    <citation type="submission" date="2019-03" db="EMBL/GenBank/DDBJ databases">
        <title>Genomic Encyclopedia of Type Strains, Phase IV (KMG-IV): sequencing the most valuable type-strain genomes for metagenomic binning, comparative biology and taxonomic classification.</title>
        <authorList>
            <person name="Goeker M."/>
        </authorList>
    </citation>
    <scope>NUCLEOTIDE SEQUENCE [LARGE SCALE GENOMIC DNA]</scope>
    <source>
        <strain evidence="6 7">DSM 44684</strain>
    </source>
</reference>
<evidence type="ECO:0000256" key="1">
    <source>
        <dbReference type="ARBA" id="ARBA00023015"/>
    </source>
</evidence>
<keyword evidence="2 4" id="KW-0238">DNA-binding</keyword>
<dbReference type="InterPro" id="IPR001647">
    <property type="entry name" value="HTH_TetR"/>
</dbReference>
<keyword evidence="7" id="KW-1185">Reference proteome</keyword>
<dbReference type="STRING" id="1210063.GCA_001612665_05329"/>
<dbReference type="PROSITE" id="PS50977">
    <property type="entry name" value="HTH_TETR_2"/>
    <property type="match status" value="1"/>
</dbReference>
<dbReference type="Proteomes" id="UP000294856">
    <property type="component" value="Unassembled WGS sequence"/>
</dbReference>
<keyword evidence="3" id="KW-0804">Transcription</keyword>
<dbReference type="InterPro" id="IPR004111">
    <property type="entry name" value="Repressor_TetR_C"/>
</dbReference>
<dbReference type="GO" id="GO:0003700">
    <property type="term" value="F:DNA-binding transcription factor activity"/>
    <property type="evidence" value="ECO:0007669"/>
    <property type="project" value="TreeGrafter"/>
</dbReference>
<dbReference type="GO" id="GO:0045892">
    <property type="term" value="P:negative regulation of DNA-templated transcription"/>
    <property type="evidence" value="ECO:0007669"/>
    <property type="project" value="InterPro"/>
</dbReference>
<comment type="caution">
    <text evidence="6">The sequence shown here is derived from an EMBL/GenBank/DDBJ whole genome shotgun (WGS) entry which is preliminary data.</text>
</comment>
<dbReference type="Pfam" id="PF02909">
    <property type="entry name" value="TetR_C_1"/>
    <property type="match status" value="1"/>
</dbReference>
<evidence type="ECO:0000256" key="3">
    <source>
        <dbReference type="ARBA" id="ARBA00023163"/>
    </source>
</evidence>